<feature type="compositionally biased region" description="Polar residues" evidence="1">
    <location>
        <begin position="122"/>
        <end position="153"/>
    </location>
</feature>
<feature type="region of interest" description="Disordered" evidence="1">
    <location>
        <begin position="105"/>
        <end position="153"/>
    </location>
</feature>
<feature type="chain" id="PRO_5020691040" evidence="2">
    <location>
        <begin position="28"/>
        <end position="179"/>
    </location>
</feature>
<sequence>MVHLRSTIAAIVLLLSLIAFEDYAALARRDIAAYGKSHEELGGETITIVGTSRKKWLRGRMMVVEEVKAARRTANTGNAKTSSSESLESSITEETRITVTPICKNEASDSQGKPEAFEASSGHANLGSSAGSKLSAPTWSHDSFQSTRKQNLQEATAEIFKMLNRDYHNRPRRHPPVHN</sequence>
<dbReference type="GO" id="GO:0010082">
    <property type="term" value="P:regulation of root meristem growth"/>
    <property type="evidence" value="ECO:0007669"/>
    <property type="project" value="InterPro"/>
</dbReference>
<keyword evidence="4" id="KW-1185">Reference proteome</keyword>
<dbReference type="EMBL" id="PYDT01000001">
    <property type="protein sequence ID" value="THU72159.1"/>
    <property type="molecule type" value="Genomic_DNA"/>
</dbReference>
<name>A0A4S8KAT5_MUSBA</name>
<feature type="signal peptide" evidence="2">
    <location>
        <begin position="1"/>
        <end position="27"/>
    </location>
</feature>
<evidence type="ECO:0000313" key="4">
    <source>
        <dbReference type="Proteomes" id="UP000317650"/>
    </source>
</evidence>
<accession>A0A4S8KAT5</accession>
<keyword evidence="2" id="KW-0732">Signal</keyword>
<evidence type="ECO:0000256" key="2">
    <source>
        <dbReference type="SAM" id="SignalP"/>
    </source>
</evidence>
<organism evidence="3 4">
    <name type="scientific">Musa balbisiana</name>
    <name type="common">Banana</name>
    <dbReference type="NCBI Taxonomy" id="52838"/>
    <lineage>
        <taxon>Eukaryota</taxon>
        <taxon>Viridiplantae</taxon>
        <taxon>Streptophyta</taxon>
        <taxon>Embryophyta</taxon>
        <taxon>Tracheophyta</taxon>
        <taxon>Spermatophyta</taxon>
        <taxon>Magnoliopsida</taxon>
        <taxon>Liliopsida</taxon>
        <taxon>Zingiberales</taxon>
        <taxon>Musaceae</taxon>
        <taxon>Musa</taxon>
    </lineage>
</organism>
<proteinExistence type="predicted"/>
<evidence type="ECO:0000256" key="1">
    <source>
        <dbReference type="SAM" id="MobiDB-lite"/>
    </source>
</evidence>
<dbReference type="InterPro" id="IPR038804">
    <property type="entry name" value="RGF3"/>
</dbReference>
<dbReference type="GO" id="GO:0008083">
    <property type="term" value="F:growth factor activity"/>
    <property type="evidence" value="ECO:0007669"/>
    <property type="project" value="InterPro"/>
</dbReference>
<protein>
    <submittedName>
        <fullName evidence="3">Uncharacterized protein</fullName>
    </submittedName>
</protein>
<reference evidence="3 4" key="1">
    <citation type="journal article" date="2019" name="Nat. Plants">
        <title>Genome sequencing of Musa balbisiana reveals subgenome evolution and function divergence in polyploid bananas.</title>
        <authorList>
            <person name="Yao X."/>
        </authorList>
    </citation>
    <scope>NUCLEOTIDE SEQUENCE [LARGE SCALE GENOMIC DNA]</scope>
    <source>
        <strain evidence="4">cv. DH-PKW</strain>
        <tissue evidence="3">Leaves</tissue>
    </source>
</reference>
<dbReference type="AlphaFoldDB" id="A0A4S8KAT5"/>
<evidence type="ECO:0000313" key="3">
    <source>
        <dbReference type="EMBL" id="THU72159.1"/>
    </source>
</evidence>
<dbReference type="PANTHER" id="PTHR36313">
    <property type="entry name" value="ROOT MERISTEM GROWTH FACTOR 2"/>
    <property type="match status" value="1"/>
</dbReference>
<comment type="caution">
    <text evidence="3">The sequence shown here is derived from an EMBL/GenBank/DDBJ whole genome shotgun (WGS) entry which is preliminary data.</text>
</comment>
<gene>
    <name evidence="3" type="ORF">C4D60_Mb04t09180</name>
</gene>
<dbReference type="Proteomes" id="UP000317650">
    <property type="component" value="Chromosome 4"/>
</dbReference>
<dbReference type="PANTHER" id="PTHR36313:SF7">
    <property type="entry name" value="OS09G0474600 PROTEIN"/>
    <property type="match status" value="1"/>
</dbReference>